<feature type="transmembrane region" description="Helical" evidence="1">
    <location>
        <begin position="180"/>
        <end position="198"/>
    </location>
</feature>
<feature type="transmembrane region" description="Helical" evidence="1">
    <location>
        <begin position="65"/>
        <end position="88"/>
    </location>
</feature>
<keyword evidence="1" id="KW-0472">Membrane</keyword>
<feature type="transmembrane region" description="Helical" evidence="1">
    <location>
        <begin position="340"/>
        <end position="360"/>
    </location>
</feature>
<dbReference type="Proteomes" id="UP000011885">
    <property type="component" value="Unassembled WGS sequence"/>
</dbReference>
<reference evidence="2 3" key="1">
    <citation type="journal article" date="2013" name="Mar. Genomics">
        <title>Expression of sulfatases in Rhodopirellula baltica and the diversity of sulfatases in the genus Rhodopirellula.</title>
        <authorList>
            <person name="Wegner C.E."/>
            <person name="Richter-Heitmann T."/>
            <person name="Klindworth A."/>
            <person name="Klockow C."/>
            <person name="Richter M."/>
            <person name="Achstetter T."/>
            <person name="Glockner F.O."/>
            <person name="Harder J."/>
        </authorList>
    </citation>
    <scope>NUCLEOTIDE SEQUENCE [LARGE SCALE GENOMIC DNA]</scope>
    <source>
        <strain evidence="2 3">SM41</strain>
    </source>
</reference>
<dbReference type="EMBL" id="ANOH01000283">
    <property type="protein sequence ID" value="EMI54326.1"/>
    <property type="molecule type" value="Genomic_DNA"/>
</dbReference>
<evidence type="ECO:0000313" key="2">
    <source>
        <dbReference type="EMBL" id="EMI54326.1"/>
    </source>
</evidence>
<dbReference type="PATRIC" id="fig|1263870.3.peg.4489"/>
<proteinExistence type="predicted"/>
<gene>
    <name evidence="2" type="ORF">RSSM_04242</name>
</gene>
<comment type="caution">
    <text evidence="2">The sequence shown here is derived from an EMBL/GenBank/DDBJ whole genome shotgun (WGS) entry which is preliminary data.</text>
</comment>
<evidence type="ECO:0000256" key="1">
    <source>
        <dbReference type="SAM" id="Phobius"/>
    </source>
</evidence>
<protein>
    <submittedName>
        <fullName evidence="2">Membrane protein</fullName>
    </submittedName>
</protein>
<feature type="transmembrane region" description="Helical" evidence="1">
    <location>
        <begin position="366"/>
        <end position="384"/>
    </location>
</feature>
<keyword evidence="3" id="KW-1185">Reference proteome</keyword>
<organism evidence="2 3">
    <name type="scientific">Rhodopirellula sallentina SM41</name>
    <dbReference type="NCBI Taxonomy" id="1263870"/>
    <lineage>
        <taxon>Bacteria</taxon>
        <taxon>Pseudomonadati</taxon>
        <taxon>Planctomycetota</taxon>
        <taxon>Planctomycetia</taxon>
        <taxon>Pirellulales</taxon>
        <taxon>Pirellulaceae</taxon>
        <taxon>Rhodopirellula</taxon>
    </lineage>
</organism>
<accession>M5U8Z1</accession>
<sequence length="422" mass="46913">MASIESSYLLFTLVSLFPAIFGILQTRDLFDPRVFLLVYWLSYTSQLSIYFLQSGVLPSGVVQAHVSSVLTCAAASSIAFTGVSAAVVRPSKTRVNGEKRQEIACISRDLSFLLMVVFSVAIMLYALRFGGLEFHKAEHRDGRSHETASVYRLLVVSTMLTSMVAISLDAQVAEFGRSRVRGVLAMLLCQIVWCWFLSERNVVLIAVLVAAMYRCRRLLHIRVFALGVACFMLYFVQLDRSTTSQQQELDSGAVSEYVTTKGLPRFSASLTVFTNVVDLIPRRNDYFFGASYLTSLQTFLPGDPLGARERSIATWFPEHYYFQGSTGVDFAVDAEAYANFGWIGPPFVFALLCLVLSLLYSRRREFGLASVLYPVVVLIFLGAIRTNSQTTFKMIVGAFAFCFLLIFIAKVANRSRGLAGHG</sequence>
<feature type="transmembrane region" description="Helical" evidence="1">
    <location>
        <begin position="218"/>
        <end position="236"/>
    </location>
</feature>
<feature type="transmembrane region" description="Helical" evidence="1">
    <location>
        <begin position="109"/>
        <end position="129"/>
    </location>
</feature>
<keyword evidence="1" id="KW-1133">Transmembrane helix</keyword>
<name>M5U8Z1_9BACT</name>
<feature type="transmembrane region" description="Helical" evidence="1">
    <location>
        <begin position="6"/>
        <end position="24"/>
    </location>
</feature>
<evidence type="ECO:0000313" key="3">
    <source>
        <dbReference type="Proteomes" id="UP000011885"/>
    </source>
</evidence>
<keyword evidence="1" id="KW-0812">Transmembrane</keyword>
<dbReference type="AlphaFoldDB" id="M5U8Z1"/>
<feature type="transmembrane region" description="Helical" evidence="1">
    <location>
        <begin position="391"/>
        <end position="412"/>
    </location>
</feature>
<feature type="transmembrane region" description="Helical" evidence="1">
    <location>
        <begin position="36"/>
        <end position="53"/>
    </location>
</feature>